<name>A0A428R9Y8_9HYPO</name>
<reference evidence="1 2" key="1">
    <citation type="submission" date="2017-06" db="EMBL/GenBank/DDBJ databases">
        <title>Comparative genomic analysis of Ambrosia Fusariam Clade fungi.</title>
        <authorList>
            <person name="Stajich J.E."/>
            <person name="Carrillo J."/>
            <person name="Kijimoto T."/>
            <person name="Eskalen A."/>
            <person name="O'Donnell K."/>
            <person name="Kasson M."/>
        </authorList>
    </citation>
    <scope>NUCLEOTIDE SEQUENCE [LARGE SCALE GENOMIC DNA]</scope>
    <source>
        <strain evidence="1 2">NRRL62606</strain>
    </source>
</reference>
<evidence type="ECO:0000313" key="2">
    <source>
        <dbReference type="Proteomes" id="UP000287972"/>
    </source>
</evidence>
<comment type="caution">
    <text evidence="1">The sequence shown here is derived from an EMBL/GenBank/DDBJ whole genome shotgun (WGS) entry which is preliminary data.</text>
</comment>
<dbReference type="Proteomes" id="UP000287972">
    <property type="component" value="Unassembled WGS sequence"/>
</dbReference>
<accession>A0A428R9Y8</accession>
<keyword evidence="2" id="KW-1185">Reference proteome</keyword>
<organism evidence="1 2">
    <name type="scientific">Fusarium floridanum</name>
    <dbReference type="NCBI Taxonomy" id="1325733"/>
    <lineage>
        <taxon>Eukaryota</taxon>
        <taxon>Fungi</taxon>
        <taxon>Dikarya</taxon>
        <taxon>Ascomycota</taxon>
        <taxon>Pezizomycotina</taxon>
        <taxon>Sordariomycetes</taxon>
        <taxon>Hypocreomycetidae</taxon>
        <taxon>Hypocreales</taxon>
        <taxon>Nectriaceae</taxon>
        <taxon>Fusarium</taxon>
        <taxon>Fusarium solani species complex</taxon>
    </lineage>
</organism>
<protein>
    <submittedName>
        <fullName evidence="1">Uncharacterized protein</fullName>
    </submittedName>
</protein>
<sequence>MQDADQYNPSSKLLMRESRQDKLSNRYTATAASTNLHNGPVLTSNLRNVVRVCGTAVSRYPMAILLDKVSSLDGLNTRARKSIV</sequence>
<evidence type="ECO:0000313" key="1">
    <source>
        <dbReference type="EMBL" id="RSL74342.1"/>
    </source>
</evidence>
<proteinExistence type="predicted"/>
<dbReference type="AlphaFoldDB" id="A0A428R9Y8"/>
<gene>
    <name evidence="1" type="ORF">CEP51_011591</name>
</gene>
<dbReference type="EMBL" id="NKCL01000399">
    <property type="protein sequence ID" value="RSL74342.1"/>
    <property type="molecule type" value="Genomic_DNA"/>
</dbReference>